<evidence type="ECO:0000313" key="1">
    <source>
        <dbReference type="EMBL" id="TGZ46793.1"/>
    </source>
</evidence>
<dbReference type="AlphaFoldDB" id="A0A4S2KBZ7"/>
<keyword evidence="2" id="KW-1185">Reference proteome</keyword>
<reference evidence="1 2" key="1">
    <citation type="journal article" date="2019" name="Philos. Trans. R. Soc. Lond., B, Biol. Sci.">
        <title>Ant behaviour and brain gene expression of defending hosts depend on the ecological success of the intruding social parasite.</title>
        <authorList>
            <person name="Kaur R."/>
            <person name="Stoldt M."/>
            <person name="Jongepier E."/>
            <person name="Feldmeyer B."/>
            <person name="Menzel F."/>
            <person name="Bornberg-Bauer E."/>
            <person name="Foitzik S."/>
        </authorList>
    </citation>
    <scope>NUCLEOTIDE SEQUENCE [LARGE SCALE GENOMIC DNA]</scope>
    <source>
        <tissue evidence="1">Whole body</tissue>
    </source>
</reference>
<gene>
    <name evidence="1" type="ORF">DBV15_06573</name>
</gene>
<proteinExistence type="predicted"/>
<dbReference type="EMBL" id="QBLH01002813">
    <property type="protein sequence ID" value="TGZ46793.1"/>
    <property type="molecule type" value="Genomic_DNA"/>
</dbReference>
<name>A0A4S2KBZ7_9HYME</name>
<comment type="caution">
    <text evidence="1">The sequence shown here is derived from an EMBL/GenBank/DDBJ whole genome shotgun (WGS) entry which is preliminary data.</text>
</comment>
<sequence length="99" mass="11238">ISGVSSLQCKPMEKLRAFVLREKCAKTRNDGGDHDTATRLLIDNEDYVKTRRSRVSEATPIITSVALLQCNFLILMRLQSPSTLFSHSMLRYICVYSNN</sequence>
<protein>
    <submittedName>
        <fullName evidence="1">Uncharacterized protein</fullName>
    </submittedName>
</protein>
<organism evidence="1 2">
    <name type="scientific">Temnothorax longispinosus</name>
    <dbReference type="NCBI Taxonomy" id="300112"/>
    <lineage>
        <taxon>Eukaryota</taxon>
        <taxon>Metazoa</taxon>
        <taxon>Ecdysozoa</taxon>
        <taxon>Arthropoda</taxon>
        <taxon>Hexapoda</taxon>
        <taxon>Insecta</taxon>
        <taxon>Pterygota</taxon>
        <taxon>Neoptera</taxon>
        <taxon>Endopterygota</taxon>
        <taxon>Hymenoptera</taxon>
        <taxon>Apocrita</taxon>
        <taxon>Aculeata</taxon>
        <taxon>Formicoidea</taxon>
        <taxon>Formicidae</taxon>
        <taxon>Myrmicinae</taxon>
        <taxon>Temnothorax</taxon>
    </lineage>
</organism>
<dbReference type="Proteomes" id="UP000310200">
    <property type="component" value="Unassembled WGS sequence"/>
</dbReference>
<feature type="non-terminal residue" evidence="1">
    <location>
        <position position="1"/>
    </location>
</feature>
<accession>A0A4S2KBZ7</accession>
<evidence type="ECO:0000313" key="2">
    <source>
        <dbReference type="Proteomes" id="UP000310200"/>
    </source>
</evidence>